<feature type="domain" description="HECT" evidence="9">
    <location>
        <begin position="235"/>
        <end position="561"/>
    </location>
</feature>
<protein>
    <recommendedName>
        <fullName evidence="3">HECT-type E3 ubiquitin transferase</fullName>
        <ecNumber evidence="3">2.3.2.26</ecNumber>
    </recommendedName>
</protein>
<dbReference type="Proteomes" id="UP000740883">
    <property type="component" value="Unassembled WGS sequence"/>
</dbReference>
<evidence type="ECO:0000256" key="5">
    <source>
        <dbReference type="ARBA" id="ARBA00022737"/>
    </source>
</evidence>
<dbReference type="PANTHER" id="PTHR11254">
    <property type="entry name" value="HECT DOMAIN UBIQUITIN-PROTEIN LIGASE"/>
    <property type="match status" value="1"/>
</dbReference>
<evidence type="ECO:0000259" key="8">
    <source>
        <dbReference type="PROSITE" id="PS50020"/>
    </source>
</evidence>
<dbReference type="InterPro" id="IPR035983">
    <property type="entry name" value="Hect_E3_ubiquitin_ligase"/>
</dbReference>
<evidence type="ECO:0000313" key="11">
    <source>
        <dbReference type="Proteomes" id="UP000740883"/>
    </source>
</evidence>
<comment type="pathway">
    <text evidence="2">Protein modification; protein ubiquitination.</text>
</comment>
<dbReference type="Gene3D" id="3.30.2410.10">
    <property type="entry name" value="Hect, E3 ligase catalytic domain"/>
    <property type="match status" value="1"/>
</dbReference>
<keyword evidence="5" id="KW-0677">Repeat</keyword>
<dbReference type="SUPFAM" id="SSF51045">
    <property type="entry name" value="WW domain"/>
    <property type="match status" value="1"/>
</dbReference>
<dbReference type="Gene3D" id="3.90.1750.10">
    <property type="entry name" value="Hect, E3 ligase catalytic domains"/>
    <property type="match status" value="1"/>
</dbReference>
<proteinExistence type="predicted"/>
<organism evidence="10 11">
    <name type="scientific">Nosema granulosis</name>
    <dbReference type="NCBI Taxonomy" id="83296"/>
    <lineage>
        <taxon>Eukaryota</taxon>
        <taxon>Fungi</taxon>
        <taxon>Fungi incertae sedis</taxon>
        <taxon>Microsporidia</taxon>
        <taxon>Nosematidae</taxon>
        <taxon>Nosema</taxon>
    </lineage>
</organism>
<dbReference type="EC" id="2.3.2.26" evidence="3"/>
<dbReference type="InterPro" id="IPR001202">
    <property type="entry name" value="WW_dom"/>
</dbReference>
<dbReference type="OrthoDB" id="8068875at2759"/>
<name>A0A9P6KZW4_9MICR</name>
<evidence type="ECO:0000256" key="2">
    <source>
        <dbReference type="ARBA" id="ARBA00004906"/>
    </source>
</evidence>
<evidence type="ECO:0000256" key="6">
    <source>
        <dbReference type="ARBA" id="ARBA00022786"/>
    </source>
</evidence>
<reference evidence="10 11" key="1">
    <citation type="journal article" date="2020" name="Genome Biol. Evol.">
        <title>Comparative genomics of strictly vertically transmitted, feminizing microsporidia endosymbionts of amphipod crustaceans.</title>
        <authorList>
            <person name="Cormier A."/>
            <person name="Chebbi M.A."/>
            <person name="Giraud I."/>
            <person name="Wattier R."/>
            <person name="Teixeira M."/>
            <person name="Gilbert C."/>
            <person name="Rigaud T."/>
            <person name="Cordaux R."/>
        </authorList>
    </citation>
    <scope>NUCLEOTIDE SEQUENCE [LARGE SCALE GENOMIC DNA]</scope>
    <source>
        <strain evidence="10 11">Ou3-Ou53</strain>
    </source>
</reference>
<evidence type="ECO:0000313" key="10">
    <source>
        <dbReference type="EMBL" id="KAF9763711.1"/>
    </source>
</evidence>
<dbReference type="Pfam" id="PF00632">
    <property type="entry name" value="HECT"/>
    <property type="match status" value="1"/>
</dbReference>
<evidence type="ECO:0000256" key="3">
    <source>
        <dbReference type="ARBA" id="ARBA00012485"/>
    </source>
</evidence>
<dbReference type="PANTHER" id="PTHR11254:SF440">
    <property type="entry name" value="E3 UBIQUITIN-PROTEIN LIGASE NEDD-4"/>
    <property type="match status" value="1"/>
</dbReference>
<keyword evidence="4" id="KW-0808">Transferase</keyword>
<evidence type="ECO:0000259" key="9">
    <source>
        <dbReference type="PROSITE" id="PS50237"/>
    </source>
</evidence>
<dbReference type="PROSITE" id="PS50237">
    <property type="entry name" value="HECT"/>
    <property type="match status" value="1"/>
</dbReference>
<accession>A0A9P6KZW4</accession>
<keyword evidence="11" id="KW-1185">Reference proteome</keyword>
<comment type="catalytic activity">
    <reaction evidence="1">
        <text>S-ubiquitinyl-[E2 ubiquitin-conjugating enzyme]-L-cysteine + [acceptor protein]-L-lysine = [E2 ubiquitin-conjugating enzyme]-L-cysteine + N(6)-ubiquitinyl-[acceptor protein]-L-lysine.</text>
        <dbReference type="EC" id="2.3.2.26"/>
    </reaction>
</comment>
<keyword evidence="6 7" id="KW-0833">Ubl conjugation pathway</keyword>
<sequence length="561" mass="65591">MKLILKRIDLKQKGWFSWLYNISFVLKINSKKIKLKAGSQYLFYVLEVPTGDVNIIIDIDNVLYDYSKTFISGIHRVVVDNPSFHGSLEFELVDRNLLLHLENSCRDIPLVSLSRKLQGCNELYSARNSFENNEYYVNKESYSTSYTRSSGPNVLPLGWETRVVNKKIVYINHNFRTTYWRSPAYKLNVLREKMDTFEGLISNINFLSIRSFIPLKINVVRGHIVDSTGAFLLMNVDKLRSKKVHVIFEGEMGQDYGALLREYMYEASSEIFNDPRMKTENNYLDIGENKATAISVDRPIKETVEAQEEPIDEFTEEMKNKIHLSDDCFYIFLGVFVGMSILFNENMDFPFSLPFCENLLKRKMSLKHVQDIQYQKSILWMLRNETEEEIIPGESQDKEKFVEKILNENLLLKKKIPYDLVRKGFYSIIPEGFKDIFEADEVASILYNERVLDVNAIRDLVIYNMCKQDTVEVVYLWNILSRKDQKYLRVFLKFITGSGSIPKLINNYNFRIIIEKSNIPDMLFRASACLNKLFIGSYENEESMERIMDFSVLNTEGFHKV</sequence>
<evidence type="ECO:0000256" key="4">
    <source>
        <dbReference type="ARBA" id="ARBA00022679"/>
    </source>
</evidence>
<feature type="domain" description="WW" evidence="8">
    <location>
        <begin position="153"/>
        <end position="185"/>
    </location>
</feature>
<dbReference type="GO" id="GO:0016567">
    <property type="term" value="P:protein ubiquitination"/>
    <property type="evidence" value="ECO:0007669"/>
    <property type="project" value="TreeGrafter"/>
</dbReference>
<dbReference type="PROSITE" id="PS50020">
    <property type="entry name" value="WW_DOMAIN_2"/>
    <property type="match status" value="1"/>
</dbReference>
<feature type="active site" description="Glycyl thioester intermediate" evidence="7">
    <location>
        <position position="529"/>
    </location>
</feature>
<dbReference type="Gene3D" id="2.20.70.10">
    <property type="match status" value="1"/>
</dbReference>
<dbReference type="SMART" id="SM00119">
    <property type="entry name" value="HECTc"/>
    <property type="match status" value="1"/>
</dbReference>
<dbReference type="GO" id="GO:0061630">
    <property type="term" value="F:ubiquitin protein ligase activity"/>
    <property type="evidence" value="ECO:0007669"/>
    <property type="project" value="UniProtKB-EC"/>
</dbReference>
<dbReference type="InterPro" id="IPR050409">
    <property type="entry name" value="E3_ubiq-protein_ligase"/>
</dbReference>
<dbReference type="SUPFAM" id="SSF56204">
    <property type="entry name" value="Hect, E3 ligase catalytic domain"/>
    <property type="match status" value="1"/>
</dbReference>
<gene>
    <name evidence="10" type="primary">Wwp1</name>
    <name evidence="10" type="ORF">NGRA_1107</name>
</gene>
<dbReference type="InterPro" id="IPR000569">
    <property type="entry name" value="HECT_dom"/>
</dbReference>
<dbReference type="AlphaFoldDB" id="A0A9P6KZW4"/>
<dbReference type="GO" id="GO:0006511">
    <property type="term" value="P:ubiquitin-dependent protein catabolic process"/>
    <property type="evidence" value="ECO:0007669"/>
    <property type="project" value="TreeGrafter"/>
</dbReference>
<dbReference type="InterPro" id="IPR036020">
    <property type="entry name" value="WW_dom_sf"/>
</dbReference>
<evidence type="ECO:0000256" key="7">
    <source>
        <dbReference type="PROSITE-ProRule" id="PRU00104"/>
    </source>
</evidence>
<evidence type="ECO:0000256" key="1">
    <source>
        <dbReference type="ARBA" id="ARBA00000885"/>
    </source>
</evidence>
<comment type="caution">
    <text evidence="10">The sequence shown here is derived from an EMBL/GenBank/DDBJ whole genome shotgun (WGS) entry which is preliminary data.</text>
</comment>
<dbReference type="EMBL" id="SBJO01000060">
    <property type="protein sequence ID" value="KAF9763711.1"/>
    <property type="molecule type" value="Genomic_DNA"/>
</dbReference>
<dbReference type="GO" id="GO:0005737">
    <property type="term" value="C:cytoplasm"/>
    <property type="evidence" value="ECO:0007669"/>
    <property type="project" value="TreeGrafter"/>
</dbReference>